<dbReference type="AlphaFoldDB" id="A0AAN6PFF9"/>
<feature type="repeat" description="WD" evidence="7">
    <location>
        <begin position="61"/>
        <end position="102"/>
    </location>
</feature>
<feature type="domain" description="Transcription factor spt8 beta-propeller" evidence="9">
    <location>
        <begin position="743"/>
        <end position="911"/>
    </location>
</feature>
<sequence>MGDSTAPRQYVPLTCHGHSRPVPHLSFSPLEKEDAYYMISACKDGNPMLRDGQTGDWIGTFLGHKGAVWQARLSPDATTAATASADFTAKIWDTHTGELLYVLQHDHIVRAIAYPFDQSGMIATGGFEKKLRIFDLHDQKAPGEQASASPTVVSPATIETSRAFEIGEGVHKEAIKFIVWAQDPRVIITASGDTLRWFDLPTRLCIREVKLEGEIKSCELVSLAQAHSAPTDIGGGRPVLAVAAGKTAHFWGGLRAEDELKHIKLPHGIASVGLDLKGRKFVVGEDPGTWARVYNWDDSKELDVHKGHHGPIWSIAFSPDGNLYATGSEDGTIKMWKNCEGFYGLWKGGIASRWRPILRQEYIDAPLYDIVPTMAAPQATSINAMAITPDLRYWITGGSDGYIRKYDGMGTINGKQQLTVAQRHPFVDSVVKAGILMSYWENEEPAPPNARAEDRILSPVYSLAVHSGALWLLSGLESGGINLQSVRHDEGKRIHCLRDGGHTNAVSVLQLASDEKSVLSGSWDKTVLDWDLNTGNILRRFEGSGGQISAIELRPASGAPIPAEASEVDIKSDTFFAETKPRLNGFFQNGATDEAGGAAHAAGNDAGAPADASGSPEHESLFGSPAGSLFGDNDNMGGGGGGAFGDDDDEFSRAMDMGLHDDSNHHGLDHSGDFTMGDTEIQAPTTTETTQPPASPTLDAQTQPPDAARPPSSHPNGGGPSSPSMIFTSAAPPPHTDPTQSSTSTFFSAAMDGTIRLWDRRVPDPVARINNRRGVPPWCMGACWSPDGNWIYAGRRNGTVEEYSIHKATSAWQPERTLKFPTGSGAVSCVRPMANGRHLVCASHDILRLYDLRDNSAFKHSKVPFIIIPGPPRAGVISQLYVDPTSRIMISTAGTRGWDGTSTEVLIGYEIGVAK</sequence>
<dbReference type="PROSITE" id="PS50082">
    <property type="entry name" value="WD_REPEATS_2"/>
    <property type="match status" value="3"/>
</dbReference>
<keyword evidence="2" id="KW-0507">mRNA processing</keyword>
<dbReference type="SUPFAM" id="SSF50978">
    <property type="entry name" value="WD40 repeat-like"/>
    <property type="match status" value="2"/>
</dbReference>
<dbReference type="GO" id="GO:0003723">
    <property type="term" value="F:RNA binding"/>
    <property type="evidence" value="ECO:0007669"/>
    <property type="project" value="TreeGrafter"/>
</dbReference>
<dbReference type="InterPro" id="IPR015943">
    <property type="entry name" value="WD40/YVTN_repeat-like_dom_sf"/>
</dbReference>
<dbReference type="Pfam" id="PF00400">
    <property type="entry name" value="WD40"/>
    <property type="match status" value="2"/>
</dbReference>
<evidence type="ECO:0000256" key="1">
    <source>
        <dbReference type="ARBA" id="ARBA00022574"/>
    </source>
</evidence>
<accession>A0AAN6PFF9</accession>
<dbReference type="Gene3D" id="2.130.10.10">
    <property type="entry name" value="YVTN repeat-like/Quinoprotein amine dehydrogenase"/>
    <property type="match status" value="3"/>
</dbReference>
<feature type="domain" description="Transcription factor spt8 beta-propeller" evidence="9">
    <location>
        <begin position="368"/>
        <end position="558"/>
    </location>
</feature>
<keyword evidence="3" id="KW-0677">Repeat</keyword>
<dbReference type="GO" id="GO:0032797">
    <property type="term" value="C:SMN complex"/>
    <property type="evidence" value="ECO:0007669"/>
    <property type="project" value="TreeGrafter"/>
</dbReference>
<dbReference type="GO" id="GO:0000387">
    <property type="term" value="P:spliceosomal snRNP assembly"/>
    <property type="evidence" value="ECO:0007669"/>
    <property type="project" value="TreeGrafter"/>
</dbReference>
<feature type="compositionally biased region" description="Basic and acidic residues" evidence="8">
    <location>
        <begin position="658"/>
        <end position="672"/>
    </location>
</feature>
<feature type="repeat" description="WD" evidence="7">
    <location>
        <begin position="499"/>
        <end position="540"/>
    </location>
</feature>
<dbReference type="PRINTS" id="PR00320">
    <property type="entry name" value="GPROTEINBRPT"/>
</dbReference>
<dbReference type="PROSITE" id="PS50294">
    <property type="entry name" value="WD_REPEATS_REGION"/>
    <property type="match status" value="3"/>
</dbReference>
<dbReference type="Pfam" id="PF23798">
    <property type="entry name" value="Beta-prop_SPT8"/>
    <property type="match status" value="2"/>
</dbReference>
<gene>
    <name evidence="10" type="ORF">C8A01DRAFT_46841</name>
</gene>
<evidence type="ECO:0000256" key="2">
    <source>
        <dbReference type="ARBA" id="ARBA00022664"/>
    </source>
</evidence>
<dbReference type="PANTHER" id="PTHR19877:SF13">
    <property type="entry name" value="SERINE-THREONINE KINASE RECEPTOR-ASSOCIATED PROTEIN"/>
    <property type="match status" value="1"/>
</dbReference>
<proteinExistence type="inferred from homology"/>
<keyword evidence="4" id="KW-0508">mRNA splicing</keyword>
<comment type="caution">
    <text evidence="10">The sequence shown here is derived from an EMBL/GenBank/DDBJ whole genome shotgun (WGS) entry which is preliminary data.</text>
</comment>
<dbReference type="InterPro" id="IPR036322">
    <property type="entry name" value="WD40_repeat_dom_sf"/>
</dbReference>
<keyword evidence="11" id="KW-1185">Reference proteome</keyword>
<organism evidence="10 11">
    <name type="scientific">Parachaetomium inaequale</name>
    <dbReference type="NCBI Taxonomy" id="2588326"/>
    <lineage>
        <taxon>Eukaryota</taxon>
        <taxon>Fungi</taxon>
        <taxon>Dikarya</taxon>
        <taxon>Ascomycota</taxon>
        <taxon>Pezizomycotina</taxon>
        <taxon>Sordariomycetes</taxon>
        <taxon>Sordariomycetidae</taxon>
        <taxon>Sordariales</taxon>
        <taxon>Chaetomiaceae</taxon>
        <taxon>Parachaetomium</taxon>
    </lineage>
</organism>
<feature type="compositionally biased region" description="Low complexity" evidence="8">
    <location>
        <begin position="590"/>
        <end position="614"/>
    </location>
</feature>
<evidence type="ECO:0000256" key="5">
    <source>
        <dbReference type="ARBA" id="ARBA00038394"/>
    </source>
</evidence>
<evidence type="ECO:0000259" key="9">
    <source>
        <dbReference type="Pfam" id="PF23798"/>
    </source>
</evidence>
<dbReference type="InterPro" id="IPR057544">
    <property type="entry name" value="Beta-prop_SPT8"/>
</dbReference>
<dbReference type="InterPro" id="IPR019775">
    <property type="entry name" value="WD40_repeat_CS"/>
</dbReference>
<evidence type="ECO:0000256" key="8">
    <source>
        <dbReference type="SAM" id="MobiDB-lite"/>
    </source>
</evidence>
<dbReference type="Proteomes" id="UP001303115">
    <property type="component" value="Unassembled WGS sequence"/>
</dbReference>
<evidence type="ECO:0000256" key="3">
    <source>
        <dbReference type="ARBA" id="ARBA00022737"/>
    </source>
</evidence>
<dbReference type="InterPro" id="IPR020472">
    <property type="entry name" value="WD40_PAC1"/>
</dbReference>
<comment type="similarity">
    <text evidence="5">Belongs to the WD repeat STRAP family.</text>
</comment>
<evidence type="ECO:0000256" key="4">
    <source>
        <dbReference type="ARBA" id="ARBA00023187"/>
    </source>
</evidence>
<feature type="region of interest" description="Disordered" evidence="8">
    <location>
        <begin position="586"/>
        <end position="744"/>
    </location>
</feature>
<protein>
    <recommendedName>
        <fullName evidence="6">Serine-threonine kinase receptor-associated protein</fullName>
    </recommendedName>
</protein>
<dbReference type="SMART" id="SM00320">
    <property type="entry name" value="WD40"/>
    <property type="match status" value="11"/>
</dbReference>
<feature type="repeat" description="WD" evidence="7">
    <location>
        <begin position="305"/>
        <end position="337"/>
    </location>
</feature>
<name>A0AAN6PFF9_9PEZI</name>
<evidence type="ECO:0000256" key="6">
    <source>
        <dbReference type="ARBA" id="ARBA00040390"/>
    </source>
</evidence>
<dbReference type="PANTHER" id="PTHR19877">
    <property type="entry name" value="EUKARYOTIC TRANSLATION INITIATION FACTOR 3 SUBUNIT I"/>
    <property type="match status" value="1"/>
</dbReference>
<keyword evidence="1 7" id="KW-0853">WD repeat</keyword>
<feature type="compositionally biased region" description="Low complexity" evidence="8">
    <location>
        <begin position="679"/>
        <end position="692"/>
    </location>
</feature>
<evidence type="ECO:0000256" key="7">
    <source>
        <dbReference type="PROSITE-ProRule" id="PRU00221"/>
    </source>
</evidence>
<dbReference type="InterPro" id="IPR001680">
    <property type="entry name" value="WD40_rpt"/>
</dbReference>
<dbReference type="PROSITE" id="PS00678">
    <property type="entry name" value="WD_REPEATS_1"/>
    <property type="match status" value="1"/>
</dbReference>
<reference evidence="11" key="1">
    <citation type="journal article" date="2023" name="Mol. Phylogenet. Evol.">
        <title>Genome-scale phylogeny and comparative genomics of the fungal order Sordariales.</title>
        <authorList>
            <person name="Hensen N."/>
            <person name="Bonometti L."/>
            <person name="Westerberg I."/>
            <person name="Brannstrom I.O."/>
            <person name="Guillou S."/>
            <person name="Cros-Aarteil S."/>
            <person name="Calhoun S."/>
            <person name="Haridas S."/>
            <person name="Kuo A."/>
            <person name="Mondo S."/>
            <person name="Pangilinan J."/>
            <person name="Riley R."/>
            <person name="LaButti K."/>
            <person name="Andreopoulos B."/>
            <person name="Lipzen A."/>
            <person name="Chen C."/>
            <person name="Yan M."/>
            <person name="Daum C."/>
            <person name="Ng V."/>
            <person name="Clum A."/>
            <person name="Steindorff A."/>
            <person name="Ohm R.A."/>
            <person name="Martin F."/>
            <person name="Silar P."/>
            <person name="Natvig D.O."/>
            <person name="Lalanne C."/>
            <person name="Gautier V."/>
            <person name="Ament-Velasquez S.L."/>
            <person name="Kruys A."/>
            <person name="Hutchinson M.I."/>
            <person name="Powell A.J."/>
            <person name="Barry K."/>
            <person name="Miller A.N."/>
            <person name="Grigoriev I.V."/>
            <person name="Debuchy R."/>
            <person name="Gladieux P."/>
            <person name="Hiltunen Thoren M."/>
            <person name="Johannesson H."/>
        </authorList>
    </citation>
    <scope>NUCLEOTIDE SEQUENCE [LARGE SCALE GENOMIC DNA]</scope>
    <source>
        <strain evidence="11">CBS 284.82</strain>
    </source>
</reference>
<evidence type="ECO:0000313" key="10">
    <source>
        <dbReference type="EMBL" id="KAK4039737.1"/>
    </source>
</evidence>
<dbReference type="EMBL" id="MU854393">
    <property type="protein sequence ID" value="KAK4039737.1"/>
    <property type="molecule type" value="Genomic_DNA"/>
</dbReference>
<evidence type="ECO:0000313" key="11">
    <source>
        <dbReference type="Proteomes" id="UP001303115"/>
    </source>
</evidence>